<dbReference type="AlphaFoldDB" id="A0A246G7H2"/>
<dbReference type="EMBL" id="MTCY01000071">
    <property type="protein sequence ID" value="OWP74435.1"/>
    <property type="molecule type" value="Genomic_DNA"/>
</dbReference>
<evidence type="ECO:0000313" key="2">
    <source>
        <dbReference type="Proteomes" id="UP000198034"/>
    </source>
</evidence>
<comment type="caution">
    <text evidence="1">The sequence shown here is derived from an EMBL/GenBank/DDBJ whole genome shotgun (WGS) entry which is preliminary data.</text>
</comment>
<protein>
    <recommendedName>
        <fullName evidence="3">Lipoprotein</fullName>
    </recommendedName>
</protein>
<gene>
    <name evidence="1" type="ORF">BWK62_14370</name>
</gene>
<reference evidence="1 2" key="1">
    <citation type="journal article" date="2017" name="Infect. Genet. Evol.">
        <title>Comparative genome analysis of fish pathogen Flavobacterium columnare reveals extensive sequence diversity within the species.</title>
        <authorList>
            <person name="Kayansamruaj P."/>
            <person name="Dong H.T."/>
            <person name="Hirono I."/>
            <person name="Kondo H."/>
            <person name="Senapin S."/>
            <person name="Rodkhum C."/>
        </authorList>
    </citation>
    <scope>NUCLEOTIDE SEQUENCE [LARGE SCALE GENOMIC DNA]</scope>
    <source>
        <strain evidence="1 2">1214</strain>
    </source>
</reference>
<accession>A0A246G7H2</accession>
<name>A0A246G7H2_9FLAO</name>
<dbReference type="PROSITE" id="PS51257">
    <property type="entry name" value="PROKAR_LIPOPROTEIN"/>
    <property type="match status" value="1"/>
</dbReference>
<evidence type="ECO:0000313" key="1">
    <source>
        <dbReference type="EMBL" id="OWP74435.1"/>
    </source>
</evidence>
<sequence>MKKNILWIPLILMILSCSNRNDLEKIKFNSTIKIENTLSNYEKTTTSEYGFKSYTSVELDNLKFGDVSLNSFKVKDGYPYGENQIWVLVSEYSKNIFLGVELNLNNEKGTELLNYLKKIYGAPDIRKDPNSNAYFWDSKEAWIILKQKEEFNKKNQSYTQTTFSFLKKGIRVENSEDKNVFTILDTFNLTYPK</sequence>
<proteinExistence type="predicted"/>
<dbReference type="Proteomes" id="UP000198034">
    <property type="component" value="Unassembled WGS sequence"/>
</dbReference>
<evidence type="ECO:0008006" key="3">
    <source>
        <dbReference type="Google" id="ProtNLM"/>
    </source>
</evidence>
<organism evidence="1 2">
    <name type="scientific">Flavobacterium columnare</name>
    <dbReference type="NCBI Taxonomy" id="996"/>
    <lineage>
        <taxon>Bacteria</taxon>
        <taxon>Pseudomonadati</taxon>
        <taxon>Bacteroidota</taxon>
        <taxon>Flavobacteriia</taxon>
        <taxon>Flavobacteriales</taxon>
        <taxon>Flavobacteriaceae</taxon>
        <taxon>Flavobacterium</taxon>
    </lineage>
</organism>